<reference evidence="2" key="1">
    <citation type="submission" date="2023-07" db="EMBL/GenBank/DDBJ databases">
        <authorList>
            <consortium name="AG Swart"/>
            <person name="Singh M."/>
            <person name="Singh A."/>
            <person name="Seah K."/>
            <person name="Emmerich C."/>
        </authorList>
    </citation>
    <scope>NUCLEOTIDE SEQUENCE</scope>
    <source>
        <strain evidence="2">DP1</strain>
    </source>
</reference>
<comment type="caution">
    <text evidence="2">The sequence shown here is derived from an EMBL/GenBank/DDBJ whole genome shotgun (WGS) entry which is preliminary data.</text>
</comment>
<accession>A0AAD1X6X7</accession>
<feature type="region of interest" description="Disordered" evidence="1">
    <location>
        <begin position="1"/>
        <end position="82"/>
    </location>
</feature>
<evidence type="ECO:0000256" key="1">
    <source>
        <dbReference type="SAM" id="MobiDB-lite"/>
    </source>
</evidence>
<keyword evidence="3" id="KW-1185">Reference proteome</keyword>
<protein>
    <submittedName>
        <fullName evidence="2">Uncharacterized protein</fullName>
    </submittedName>
</protein>
<proteinExistence type="predicted"/>
<dbReference type="EMBL" id="CAMPGE010001197">
    <property type="protein sequence ID" value="CAI2359971.1"/>
    <property type="molecule type" value="Genomic_DNA"/>
</dbReference>
<dbReference type="Proteomes" id="UP001295684">
    <property type="component" value="Unassembled WGS sequence"/>
</dbReference>
<organism evidence="2 3">
    <name type="scientific">Euplotes crassus</name>
    <dbReference type="NCBI Taxonomy" id="5936"/>
    <lineage>
        <taxon>Eukaryota</taxon>
        <taxon>Sar</taxon>
        <taxon>Alveolata</taxon>
        <taxon>Ciliophora</taxon>
        <taxon>Intramacronucleata</taxon>
        <taxon>Spirotrichea</taxon>
        <taxon>Hypotrichia</taxon>
        <taxon>Euplotida</taxon>
        <taxon>Euplotidae</taxon>
        <taxon>Moneuplotes</taxon>
    </lineage>
</organism>
<evidence type="ECO:0000313" key="2">
    <source>
        <dbReference type="EMBL" id="CAI2359971.1"/>
    </source>
</evidence>
<gene>
    <name evidence="2" type="ORF">ECRASSUSDP1_LOCUS1266</name>
</gene>
<sequence length="167" mass="18266">MNKLSSPFVHPKLSKSNFSLTNSHEDSNSDSNQNTDQKDTKFTSSDSSLHNSLGALQPEYSLTEDSKAKTDDSSTPGFLDPCPKSTIISYPGFARPAWCKKCHKVKHCHAPCSVGPGSCEPGETHLGGIPLPTNGYRSIDVIKGRYSLDCVFDSTKLYTKPVKTHHH</sequence>
<name>A0AAD1X6X7_EUPCR</name>
<dbReference type="AlphaFoldDB" id="A0AAD1X6X7"/>
<feature type="compositionally biased region" description="Polar residues" evidence="1">
    <location>
        <begin position="42"/>
        <end position="51"/>
    </location>
</feature>
<evidence type="ECO:0000313" key="3">
    <source>
        <dbReference type="Proteomes" id="UP001295684"/>
    </source>
</evidence>